<keyword evidence="3" id="KW-1185">Reference proteome</keyword>
<proteinExistence type="predicted"/>
<evidence type="ECO:0000313" key="3">
    <source>
        <dbReference type="Proteomes" id="UP000050761"/>
    </source>
</evidence>
<organism evidence="3 4">
    <name type="scientific">Heligmosomoides polygyrus</name>
    <name type="common">Parasitic roundworm</name>
    <dbReference type="NCBI Taxonomy" id="6339"/>
    <lineage>
        <taxon>Eukaryota</taxon>
        <taxon>Metazoa</taxon>
        <taxon>Ecdysozoa</taxon>
        <taxon>Nematoda</taxon>
        <taxon>Chromadorea</taxon>
        <taxon>Rhabditida</taxon>
        <taxon>Rhabditina</taxon>
        <taxon>Rhabditomorpha</taxon>
        <taxon>Strongyloidea</taxon>
        <taxon>Heligmosomidae</taxon>
        <taxon>Heligmosomoides</taxon>
    </lineage>
</organism>
<reference evidence="2 3" key="1">
    <citation type="submission" date="2018-11" db="EMBL/GenBank/DDBJ databases">
        <authorList>
            <consortium name="Pathogen Informatics"/>
        </authorList>
    </citation>
    <scope>NUCLEOTIDE SEQUENCE [LARGE SCALE GENOMIC DNA]</scope>
</reference>
<accession>A0A183FLY1</accession>
<evidence type="ECO:0000256" key="1">
    <source>
        <dbReference type="SAM" id="MobiDB-lite"/>
    </source>
</evidence>
<dbReference type="EMBL" id="UZAH01026122">
    <property type="protein sequence ID" value="VDO75931.1"/>
    <property type="molecule type" value="Genomic_DNA"/>
</dbReference>
<dbReference type="AlphaFoldDB" id="A0A183FLY1"/>
<protein>
    <submittedName>
        <fullName evidence="2 4">Uncharacterized protein</fullName>
    </submittedName>
</protein>
<gene>
    <name evidence="2" type="ORF">HPBE_LOCUS8331</name>
</gene>
<accession>A0A3P7XNC2</accession>
<reference evidence="4" key="2">
    <citation type="submission" date="2019-09" db="UniProtKB">
        <authorList>
            <consortium name="WormBaseParasite"/>
        </authorList>
    </citation>
    <scope>IDENTIFICATION</scope>
</reference>
<dbReference type="Proteomes" id="UP000050761">
    <property type="component" value="Unassembled WGS sequence"/>
</dbReference>
<sequence length="91" mass="9671">MKNALLIVLPELREDLGDAGADHEQIGIEEATGAVTAGVNTPLPRRGRARARVPSARECPEVRRSPPRSASRRSFAGDEPPPRSGDGSDDS</sequence>
<name>A0A183FLY1_HELPZ</name>
<feature type="region of interest" description="Disordered" evidence="1">
    <location>
        <begin position="37"/>
        <end position="91"/>
    </location>
</feature>
<evidence type="ECO:0000313" key="4">
    <source>
        <dbReference type="WBParaSite" id="HPBE_0000833001-mRNA-1"/>
    </source>
</evidence>
<evidence type="ECO:0000313" key="2">
    <source>
        <dbReference type="EMBL" id="VDO75931.1"/>
    </source>
</evidence>
<dbReference type="WBParaSite" id="HPBE_0000833001-mRNA-1">
    <property type="protein sequence ID" value="HPBE_0000833001-mRNA-1"/>
    <property type="gene ID" value="HPBE_0000833001"/>
</dbReference>